<name>A0ABS1BWK3_9BACT</name>
<sequence length="91" mass="10311">METTTTELKGDVTAANADCDKVISILEMIIDEEASSEEQSYFYQHLEECKNCFEAHSHQKMLKSFLKMNVKRKDVPASLISTIKSIVHETA</sequence>
<dbReference type="Proteomes" id="UP000644147">
    <property type="component" value="Unassembled WGS sequence"/>
</dbReference>
<organism evidence="1 2">
    <name type="scientific">Adhaeribacter terrigena</name>
    <dbReference type="NCBI Taxonomy" id="2793070"/>
    <lineage>
        <taxon>Bacteria</taxon>
        <taxon>Pseudomonadati</taxon>
        <taxon>Bacteroidota</taxon>
        <taxon>Cytophagia</taxon>
        <taxon>Cytophagales</taxon>
        <taxon>Hymenobacteraceae</taxon>
        <taxon>Adhaeribacter</taxon>
    </lineage>
</organism>
<evidence type="ECO:0000313" key="1">
    <source>
        <dbReference type="EMBL" id="MBK0401378.1"/>
    </source>
</evidence>
<gene>
    <name evidence="1" type="ORF">I5M27_00170</name>
</gene>
<accession>A0ABS1BWK3</accession>
<dbReference type="RefSeq" id="WP_200504014.1">
    <property type="nucleotide sequence ID" value="NZ_JAEHFX010000001.1"/>
</dbReference>
<keyword evidence="2" id="KW-1185">Reference proteome</keyword>
<protein>
    <recommendedName>
        <fullName evidence="3">Zinc-finger domain-containing protein</fullName>
    </recommendedName>
</protein>
<evidence type="ECO:0008006" key="3">
    <source>
        <dbReference type="Google" id="ProtNLM"/>
    </source>
</evidence>
<proteinExistence type="predicted"/>
<dbReference type="EMBL" id="JAEHFX010000001">
    <property type="protein sequence ID" value="MBK0401378.1"/>
    <property type="molecule type" value="Genomic_DNA"/>
</dbReference>
<evidence type="ECO:0000313" key="2">
    <source>
        <dbReference type="Proteomes" id="UP000644147"/>
    </source>
</evidence>
<reference evidence="1 2" key="1">
    <citation type="submission" date="2020-12" db="EMBL/GenBank/DDBJ databases">
        <title>Bacterial novel species Adhaeribacter sp. BT258 isolated from soil.</title>
        <authorList>
            <person name="Jung H.-Y."/>
        </authorList>
    </citation>
    <scope>NUCLEOTIDE SEQUENCE [LARGE SCALE GENOMIC DNA]</scope>
    <source>
        <strain evidence="1 2">BT258</strain>
    </source>
</reference>
<comment type="caution">
    <text evidence="1">The sequence shown here is derived from an EMBL/GenBank/DDBJ whole genome shotgun (WGS) entry which is preliminary data.</text>
</comment>